<sequence>MKKYSAFTLIELLVVISVIGILVGILLPTLARARSSAVKVVCASNLKQIGYAVDMYGSDWKEMYPVAKYMPAPFISASVWPSLDWSMKDYLVRDDNQPNEVYRCSGDDQVYDVSGMSYNYQVRLSGKTLDEVFGAGSGHGGHWRRSMGDPSQMWVSRDYDGAAFELSTGETIEVGFFHDRRNLLFADTHVGNYD</sequence>
<dbReference type="PANTHER" id="PTHR30093">
    <property type="entry name" value="GENERAL SECRETION PATHWAY PROTEIN G"/>
    <property type="match status" value="1"/>
</dbReference>
<dbReference type="KEGG" id="pcor:KS4_21120"/>
<evidence type="ECO:0000313" key="3">
    <source>
        <dbReference type="EMBL" id="QDU34050.1"/>
    </source>
</evidence>
<dbReference type="OrthoDB" id="277292at2"/>
<feature type="transmembrane region" description="Helical" evidence="2">
    <location>
        <begin position="6"/>
        <end position="27"/>
    </location>
</feature>
<organism evidence="3 4">
    <name type="scientific">Poriferisphaera corsica</name>
    <dbReference type="NCBI Taxonomy" id="2528020"/>
    <lineage>
        <taxon>Bacteria</taxon>
        <taxon>Pseudomonadati</taxon>
        <taxon>Planctomycetota</taxon>
        <taxon>Phycisphaerae</taxon>
        <taxon>Phycisphaerales</taxon>
        <taxon>Phycisphaeraceae</taxon>
        <taxon>Poriferisphaera</taxon>
    </lineage>
</organism>
<keyword evidence="4" id="KW-1185">Reference proteome</keyword>
<dbReference type="RefSeq" id="WP_145077583.1">
    <property type="nucleotide sequence ID" value="NZ_CP036425.1"/>
</dbReference>
<dbReference type="PRINTS" id="PR00813">
    <property type="entry name" value="BCTERIALGSPG"/>
</dbReference>
<gene>
    <name evidence="3" type="ORF">KS4_21120</name>
</gene>
<dbReference type="GO" id="GO:0015628">
    <property type="term" value="P:protein secretion by the type II secretion system"/>
    <property type="evidence" value="ECO:0007669"/>
    <property type="project" value="InterPro"/>
</dbReference>
<dbReference type="Pfam" id="PF07963">
    <property type="entry name" value="N_methyl"/>
    <property type="match status" value="1"/>
</dbReference>
<dbReference type="PANTHER" id="PTHR30093:SF2">
    <property type="entry name" value="TYPE II SECRETION SYSTEM PROTEIN H"/>
    <property type="match status" value="1"/>
</dbReference>
<proteinExistence type="predicted"/>
<dbReference type="Gene3D" id="3.30.700.10">
    <property type="entry name" value="Glycoprotein, Type 4 Pilin"/>
    <property type="match status" value="1"/>
</dbReference>
<dbReference type="GO" id="GO:0015627">
    <property type="term" value="C:type II protein secretion system complex"/>
    <property type="evidence" value="ECO:0007669"/>
    <property type="project" value="InterPro"/>
</dbReference>
<name>A0A517YV18_9BACT</name>
<protein>
    <recommendedName>
        <fullName evidence="5">Prepilin-type N-terminal cleavage/methylation domain-containing protein</fullName>
    </recommendedName>
</protein>
<keyword evidence="2" id="KW-1133">Transmembrane helix</keyword>
<dbReference type="NCBIfam" id="TIGR02532">
    <property type="entry name" value="IV_pilin_GFxxxE"/>
    <property type="match status" value="1"/>
</dbReference>
<dbReference type="InterPro" id="IPR045584">
    <property type="entry name" value="Pilin-like"/>
</dbReference>
<accession>A0A517YV18</accession>
<evidence type="ECO:0000256" key="2">
    <source>
        <dbReference type="SAM" id="Phobius"/>
    </source>
</evidence>
<dbReference type="EMBL" id="CP036425">
    <property type="protein sequence ID" value="QDU34050.1"/>
    <property type="molecule type" value="Genomic_DNA"/>
</dbReference>
<evidence type="ECO:0008006" key="5">
    <source>
        <dbReference type="Google" id="ProtNLM"/>
    </source>
</evidence>
<dbReference type="Proteomes" id="UP000317369">
    <property type="component" value="Chromosome"/>
</dbReference>
<keyword evidence="2" id="KW-0812">Transmembrane</keyword>
<dbReference type="AlphaFoldDB" id="A0A517YV18"/>
<evidence type="ECO:0000313" key="4">
    <source>
        <dbReference type="Proteomes" id="UP000317369"/>
    </source>
</evidence>
<keyword evidence="2" id="KW-0472">Membrane</keyword>
<dbReference type="SUPFAM" id="SSF54523">
    <property type="entry name" value="Pili subunits"/>
    <property type="match status" value="1"/>
</dbReference>
<dbReference type="InterPro" id="IPR000983">
    <property type="entry name" value="Bac_GSPG_pilin"/>
</dbReference>
<evidence type="ECO:0000256" key="1">
    <source>
        <dbReference type="ARBA" id="ARBA00022481"/>
    </source>
</evidence>
<keyword evidence="1" id="KW-0488">Methylation</keyword>
<dbReference type="InterPro" id="IPR012902">
    <property type="entry name" value="N_methyl_site"/>
</dbReference>
<reference evidence="3 4" key="1">
    <citation type="submission" date="2019-02" db="EMBL/GenBank/DDBJ databases">
        <title>Deep-cultivation of Planctomycetes and their phenomic and genomic characterization uncovers novel biology.</title>
        <authorList>
            <person name="Wiegand S."/>
            <person name="Jogler M."/>
            <person name="Boedeker C."/>
            <person name="Pinto D."/>
            <person name="Vollmers J."/>
            <person name="Rivas-Marin E."/>
            <person name="Kohn T."/>
            <person name="Peeters S.H."/>
            <person name="Heuer A."/>
            <person name="Rast P."/>
            <person name="Oberbeckmann S."/>
            <person name="Bunk B."/>
            <person name="Jeske O."/>
            <person name="Meyerdierks A."/>
            <person name="Storesund J.E."/>
            <person name="Kallscheuer N."/>
            <person name="Luecker S."/>
            <person name="Lage O.M."/>
            <person name="Pohl T."/>
            <person name="Merkel B.J."/>
            <person name="Hornburger P."/>
            <person name="Mueller R.-W."/>
            <person name="Bruemmer F."/>
            <person name="Labrenz M."/>
            <person name="Spormann A.M."/>
            <person name="Op den Camp H."/>
            <person name="Overmann J."/>
            <person name="Amann R."/>
            <person name="Jetten M.S.M."/>
            <person name="Mascher T."/>
            <person name="Medema M.H."/>
            <person name="Devos D.P."/>
            <person name="Kaster A.-K."/>
            <person name="Ovreas L."/>
            <person name="Rohde M."/>
            <person name="Galperin M.Y."/>
            <person name="Jogler C."/>
        </authorList>
    </citation>
    <scope>NUCLEOTIDE SEQUENCE [LARGE SCALE GENOMIC DNA]</scope>
    <source>
        <strain evidence="3 4">KS4</strain>
    </source>
</reference>